<dbReference type="InterPro" id="IPR036291">
    <property type="entry name" value="NAD(P)-bd_dom_sf"/>
</dbReference>
<gene>
    <name evidence="3" type="ORF">LTR69_004413</name>
</gene>
<evidence type="ECO:0000256" key="1">
    <source>
        <dbReference type="ARBA" id="ARBA00038376"/>
    </source>
</evidence>
<dbReference type="Pfam" id="PF13460">
    <property type="entry name" value="NAD_binding_10"/>
    <property type="match status" value="1"/>
</dbReference>
<comment type="caution">
    <text evidence="3">The sequence shown here is derived from an EMBL/GenBank/DDBJ whole genome shotgun (WGS) entry which is preliminary data.</text>
</comment>
<dbReference type="EMBL" id="JAVRRF010000008">
    <property type="protein sequence ID" value="KAK5062056.1"/>
    <property type="molecule type" value="Genomic_DNA"/>
</dbReference>
<organism evidence="3 4">
    <name type="scientific">Exophiala sideris</name>
    <dbReference type="NCBI Taxonomy" id="1016849"/>
    <lineage>
        <taxon>Eukaryota</taxon>
        <taxon>Fungi</taxon>
        <taxon>Dikarya</taxon>
        <taxon>Ascomycota</taxon>
        <taxon>Pezizomycotina</taxon>
        <taxon>Eurotiomycetes</taxon>
        <taxon>Chaetothyriomycetidae</taxon>
        <taxon>Chaetothyriales</taxon>
        <taxon>Herpotrichiellaceae</taxon>
        <taxon>Exophiala</taxon>
    </lineage>
</organism>
<accession>A0ABR0JDP3</accession>
<dbReference type="InterPro" id="IPR016040">
    <property type="entry name" value="NAD(P)-bd_dom"/>
</dbReference>
<feature type="domain" description="NAD(P)-binding" evidence="2">
    <location>
        <begin position="9"/>
        <end position="107"/>
    </location>
</feature>
<protein>
    <recommendedName>
        <fullName evidence="2">NAD(P)-binding domain-containing protein</fullName>
    </recommendedName>
</protein>
<dbReference type="Proteomes" id="UP001345691">
    <property type="component" value="Unassembled WGS sequence"/>
</dbReference>
<comment type="similarity">
    <text evidence="1">Belongs to the avfA family.</text>
</comment>
<dbReference type="Gene3D" id="3.40.50.720">
    <property type="entry name" value="NAD(P)-binding Rossmann-like Domain"/>
    <property type="match status" value="1"/>
</dbReference>
<reference evidence="3 4" key="1">
    <citation type="submission" date="2023-08" db="EMBL/GenBank/DDBJ databases">
        <title>Black Yeasts Isolated from many extreme environments.</title>
        <authorList>
            <person name="Coleine C."/>
            <person name="Stajich J.E."/>
            <person name="Selbmann L."/>
        </authorList>
    </citation>
    <scope>NUCLEOTIDE SEQUENCE [LARGE SCALE GENOMIC DNA]</scope>
    <source>
        <strain evidence="3 4">CCFEE 6328</strain>
    </source>
</reference>
<dbReference type="PANTHER" id="PTHR15020:SF50">
    <property type="entry name" value="UPF0659 PROTEIN YMR090W"/>
    <property type="match status" value="1"/>
</dbReference>
<dbReference type="PANTHER" id="PTHR15020">
    <property type="entry name" value="FLAVIN REDUCTASE-RELATED"/>
    <property type="match status" value="1"/>
</dbReference>
<evidence type="ECO:0000259" key="2">
    <source>
        <dbReference type="Pfam" id="PF13460"/>
    </source>
</evidence>
<proteinExistence type="inferred from homology"/>
<evidence type="ECO:0000313" key="3">
    <source>
        <dbReference type="EMBL" id="KAK5062056.1"/>
    </source>
</evidence>
<evidence type="ECO:0000313" key="4">
    <source>
        <dbReference type="Proteomes" id="UP001345691"/>
    </source>
</evidence>
<dbReference type="SUPFAM" id="SSF51735">
    <property type="entry name" value="NAD(P)-binding Rossmann-fold domains"/>
    <property type="match status" value="1"/>
</dbReference>
<name>A0ABR0JDP3_9EURO</name>
<keyword evidence="4" id="KW-1185">Reference proteome</keyword>
<sequence length="277" mass="29960">MTTSIAILGATGKTGREVLQRLLKKQDLDLDIRLYVRSPAKLLALFPTLHSDPRVSIFAGPLGAIDNMRKCLDGAQKIIITLGENDNLPGVSVIEDGAKSVLAALTELQQASQKQWHRPRVILLSSGTWNPIIAATRPALIHWAIKTAFCHPYADLLRGSAAFLNAPSLASVLLVQPNALVEDEPSGHELSVEYATLAVTYGDLGAGFVELVTDERYDVLPAVAVSSKKGDDGLKYGHTLGYRIIRGLCATYIPGFWSMNKFVNAVVLVFIGKSKTL</sequence>